<dbReference type="Pfam" id="PF01872">
    <property type="entry name" value="RibD_C"/>
    <property type="match status" value="1"/>
</dbReference>
<dbReference type="EMBL" id="JBHDLJ010000011">
    <property type="protein sequence ID" value="MFB0835540.1"/>
    <property type="molecule type" value="Genomic_DNA"/>
</dbReference>
<dbReference type="RefSeq" id="WP_373972711.1">
    <property type="nucleotide sequence ID" value="NZ_JBHDLJ010000011.1"/>
</dbReference>
<evidence type="ECO:0000259" key="1">
    <source>
        <dbReference type="Pfam" id="PF01872"/>
    </source>
</evidence>
<organism evidence="2 3">
    <name type="scientific">Arthrobacter halodurans</name>
    <dbReference type="NCBI Taxonomy" id="516699"/>
    <lineage>
        <taxon>Bacteria</taxon>
        <taxon>Bacillati</taxon>
        <taxon>Actinomycetota</taxon>
        <taxon>Actinomycetes</taxon>
        <taxon>Micrococcales</taxon>
        <taxon>Micrococcaceae</taxon>
        <taxon>Arthrobacter</taxon>
    </lineage>
</organism>
<protein>
    <submittedName>
        <fullName evidence="2">Dihydrofolate reductase family protein</fullName>
    </submittedName>
</protein>
<dbReference type="InterPro" id="IPR002734">
    <property type="entry name" value="RibDG_C"/>
</dbReference>
<dbReference type="PANTHER" id="PTHR38011:SF11">
    <property type="entry name" value="2,5-DIAMINO-6-RIBOSYLAMINO-4(3H)-PYRIMIDINONE 5'-PHOSPHATE REDUCTASE"/>
    <property type="match status" value="1"/>
</dbReference>
<dbReference type="Gene3D" id="3.40.430.10">
    <property type="entry name" value="Dihydrofolate Reductase, subunit A"/>
    <property type="match status" value="1"/>
</dbReference>
<evidence type="ECO:0000313" key="3">
    <source>
        <dbReference type="Proteomes" id="UP001575652"/>
    </source>
</evidence>
<name>A0ABV4US73_9MICC</name>
<dbReference type="Proteomes" id="UP001575652">
    <property type="component" value="Unassembled WGS sequence"/>
</dbReference>
<accession>A0ABV4US73</accession>
<proteinExistence type="predicted"/>
<keyword evidence="3" id="KW-1185">Reference proteome</keyword>
<comment type="caution">
    <text evidence="2">The sequence shown here is derived from an EMBL/GenBank/DDBJ whole genome shotgun (WGS) entry which is preliminary data.</text>
</comment>
<dbReference type="InterPro" id="IPR024072">
    <property type="entry name" value="DHFR-like_dom_sf"/>
</dbReference>
<sequence length="186" mass="20290">MARFRYYVASSADGYIADERDNLDWLLEVEFDGQEESMSSFLAEVGALVMGADTYGWLLAHADGDWPYADLPTWVFTHRELAAFPGANLTFIRGDVSEWVDDIAEDAGGKDVWVVGGGSVAGQFVDGGFLDELIHFTVPVVLGGGKPLFALRGTARLAEISHTDHGRGVHETRYDIVRPAPARPDS</sequence>
<dbReference type="SUPFAM" id="SSF53597">
    <property type="entry name" value="Dihydrofolate reductase-like"/>
    <property type="match status" value="1"/>
</dbReference>
<dbReference type="InterPro" id="IPR050765">
    <property type="entry name" value="Riboflavin_Biosynth_HTPR"/>
</dbReference>
<feature type="domain" description="Bacterial bifunctional deaminase-reductase C-terminal" evidence="1">
    <location>
        <begin position="71"/>
        <end position="169"/>
    </location>
</feature>
<gene>
    <name evidence="2" type="ORF">ACETWP_13180</name>
</gene>
<dbReference type="PANTHER" id="PTHR38011">
    <property type="entry name" value="DIHYDROFOLATE REDUCTASE FAMILY PROTEIN (AFU_ORTHOLOGUE AFUA_8G06820)"/>
    <property type="match status" value="1"/>
</dbReference>
<reference evidence="2 3" key="1">
    <citation type="submission" date="2024-09" db="EMBL/GenBank/DDBJ databases">
        <authorList>
            <person name="Salinas-Garcia M.A."/>
            <person name="Prieme A."/>
        </authorList>
    </citation>
    <scope>NUCLEOTIDE SEQUENCE [LARGE SCALE GENOMIC DNA]</scope>
    <source>
        <strain evidence="2 3">DSM 21081</strain>
    </source>
</reference>
<evidence type="ECO:0000313" key="2">
    <source>
        <dbReference type="EMBL" id="MFB0835540.1"/>
    </source>
</evidence>